<feature type="transmembrane region" description="Helical" evidence="2">
    <location>
        <begin position="102"/>
        <end position="128"/>
    </location>
</feature>
<keyword evidence="2" id="KW-0472">Membrane</keyword>
<accession>A0A3D8T6N8</accession>
<keyword evidence="2" id="KW-0812">Transmembrane</keyword>
<dbReference type="OrthoDB" id="5352400at2759"/>
<feature type="compositionally biased region" description="Pro residues" evidence="1">
    <location>
        <begin position="309"/>
        <end position="319"/>
    </location>
</feature>
<keyword evidence="2" id="KW-1133">Transmembrane helix</keyword>
<sequence>MYVPKKYRNHNLVYILLAVELGFIIVILTFTGIAAHDRYRTKLWQDGYDNGFNSSPDTAVYAAANYRSYDTPKVWSSFTTNWNLVISILSVFILITKVPLHVLGLLYPIALAIVQVGLIAVYCVSAAWQAGSDTSDPEHRQSGPPWYITKNCNVAHDSGNVTYCQQAKALFAFTILIIVLYTVELGIAIQNCFITKEERAERDEEREEKETMKAYEDMILKSPTMIPMTPSAIPMTPGGTQFPRSPMPVMTPRSLAFNRLDSYNTSTSTPTSTDLPLRDHYTAPTPQAVAVNQEVEAGPTIQQPQPQIYFPPPPKKAKK</sequence>
<feature type="transmembrane region" description="Helical" evidence="2">
    <location>
        <begin position="169"/>
        <end position="189"/>
    </location>
</feature>
<dbReference type="RefSeq" id="XP_026609367.1">
    <property type="nucleotide sequence ID" value="XM_026743522.1"/>
</dbReference>
<dbReference type="GeneID" id="38111876"/>
<evidence type="ECO:0000256" key="1">
    <source>
        <dbReference type="SAM" id="MobiDB-lite"/>
    </source>
</evidence>
<evidence type="ECO:0000313" key="4">
    <source>
        <dbReference type="Proteomes" id="UP000256690"/>
    </source>
</evidence>
<comment type="caution">
    <text evidence="3">The sequence shown here is derived from an EMBL/GenBank/DDBJ whole genome shotgun (WGS) entry which is preliminary data.</text>
</comment>
<dbReference type="STRING" id="1810919.A0A3D8T6N8"/>
<evidence type="ECO:0000256" key="2">
    <source>
        <dbReference type="SAM" id="Phobius"/>
    </source>
</evidence>
<evidence type="ECO:0000313" key="3">
    <source>
        <dbReference type="EMBL" id="RDW94184.1"/>
    </source>
</evidence>
<organism evidence="3 4">
    <name type="scientific">Aspergillus mulundensis</name>
    <dbReference type="NCBI Taxonomy" id="1810919"/>
    <lineage>
        <taxon>Eukaryota</taxon>
        <taxon>Fungi</taxon>
        <taxon>Dikarya</taxon>
        <taxon>Ascomycota</taxon>
        <taxon>Pezizomycotina</taxon>
        <taxon>Eurotiomycetes</taxon>
        <taxon>Eurotiomycetidae</taxon>
        <taxon>Eurotiales</taxon>
        <taxon>Aspergillaceae</taxon>
        <taxon>Aspergillus</taxon>
        <taxon>Aspergillus subgen. Nidulantes</taxon>
    </lineage>
</organism>
<gene>
    <name evidence="3" type="ORF">DSM5745_01506</name>
</gene>
<evidence type="ECO:0008006" key="5">
    <source>
        <dbReference type="Google" id="ProtNLM"/>
    </source>
</evidence>
<dbReference type="EMBL" id="PVWQ01000001">
    <property type="protein sequence ID" value="RDW94184.1"/>
    <property type="molecule type" value="Genomic_DNA"/>
</dbReference>
<protein>
    <recommendedName>
        <fullName evidence="5">MARVEL domain-containing protein</fullName>
    </recommendedName>
</protein>
<feature type="compositionally biased region" description="Low complexity" evidence="1">
    <location>
        <begin position="299"/>
        <end position="308"/>
    </location>
</feature>
<feature type="transmembrane region" description="Helical" evidence="2">
    <location>
        <begin position="74"/>
        <end position="95"/>
    </location>
</feature>
<proteinExistence type="predicted"/>
<feature type="region of interest" description="Disordered" evidence="1">
    <location>
        <begin position="295"/>
        <end position="319"/>
    </location>
</feature>
<dbReference type="Proteomes" id="UP000256690">
    <property type="component" value="Unassembled WGS sequence"/>
</dbReference>
<dbReference type="AlphaFoldDB" id="A0A3D8T6N8"/>
<keyword evidence="4" id="KW-1185">Reference proteome</keyword>
<name>A0A3D8T6N8_9EURO</name>
<feature type="transmembrane region" description="Helical" evidence="2">
    <location>
        <begin position="12"/>
        <end position="35"/>
    </location>
</feature>
<reference evidence="3 4" key="1">
    <citation type="journal article" date="2018" name="IMA Fungus">
        <title>IMA Genome-F 9: Draft genome sequence of Annulohypoxylon stygium, Aspergillus mulundensis, Berkeleyomyces basicola (syn. Thielaviopsis basicola), Ceratocystis smalleyi, two Cercospora beticola strains, Coleophoma cylindrospora, Fusarium fracticaudum, Phialophora cf. hyalina, and Morchella septimelata.</title>
        <authorList>
            <person name="Wingfield B.D."/>
            <person name="Bills G.F."/>
            <person name="Dong Y."/>
            <person name="Huang W."/>
            <person name="Nel W.J."/>
            <person name="Swalarsk-Parry B.S."/>
            <person name="Vaghefi N."/>
            <person name="Wilken P.M."/>
            <person name="An Z."/>
            <person name="de Beer Z.W."/>
            <person name="De Vos L."/>
            <person name="Chen L."/>
            <person name="Duong T.A."/>
            <person name="Gao Y."/>
            <person name="Hammerbacher A."/>
            <person name="Kikkert J.R."/>
            <person name="Li Y."/>
            <person name="Li H."/>
            <person name="Li K."/>
            <person name="Li Q."/>
            <person name="Liu X."/>
            <person name="Ma X."/>
            <person name="Naidoo K."/>
            <person name="Pethybridge S.J."/>
            <person name="Sun J."/>
            <person name="Steenkamp E.T."/>
            <person name="van der Nest M.A."/>
            <person name="van Wyk S."/>
            <person name="Wingfield M.J."/>
            <person name="Xiong C."/>
            <person name="Yue Q."/>
            <person name="Zhang X."/>
        </authorList>
    </citation>
    <scope>NUCLEOTIDE SEQUENCE [LARGE SCALE GENOMIC DNA]</scope>
    <source>
        <strain evidence="3 4">DSM 5745</strain>
    </source>
</reference>